<feature type="domain" description="S1 motif" evidence="8">
    <location>
        <begin position="534"/>
        <end position="615"/>
    </location>
</feature>
<comment type="subcellular location">
    <subcellularLocation>
        <location evidence="7">Cytoplasm</location>
    </subcellularLocation>
</comment>
<keyword evidence="3 7" id="KW-0540">Nuclease</keyword>
<evidence type="ECO:0000256" key="6">
    <source>
        <dbReference type="ARBA" id="ARBA00022884"/>
    </source>
</evidence>
<keyword evidence="6 7" id="KW-0694">RNA-binding</keyword>
<dbReference type="Gene3D" id="2.40.50.140">
    <property type="entry name" value="Nucleic acid-binding proteins"/>
    <property type="match status" value="1"/>
</dbReference>
<keyword evidence="10" id="KW-1185">Reference proteome</keyword>
<comment type="similarity">
    <text evidence="7">Belongs to the RNR ribonuclease family. RNase R subfamily.</text>
</comment>
<evidence type="ECO:0000256" key="1">
    <source>
        <dbReference type="ARBA" id="ARBA00001849"/>
    </source>
</evidence>
<evidence type="ECO:0000256" key="5">
    <source>
        <dbReference type="ARBA" id="ARBA00022839"/>
    </source>
</evidence>
<evidence type="ECO:0000256" key="4">
    <source>
        <dbReference type="ARBA" id="ARBA00022801"/>
    </source>
</evidence>
<evidence type="ECO:0000256" key="3">
    <source>
        <dbReference type="ARBA" id="ARBA00022722"/>
    </source>
</evidence>
<comment type="function">
    <text evidence="7">3'-5' exoribonuclease that releases 5'-nucleoside monophosphates and is involved in maturation of structured RNAs.</text>
</comment>
<dbReference type="InterPro" id="IPR022966">
    <property type="entry name" value="RNase_II/R_CS"/>
</dbReference>
<dbReference type="HAMAP" id="MF_01895">
    <property type="entry name" value="RNase_R"/>
    <property type="match status" value="1"/>
</dbReference>
<evidence type="ECO:0000256" key="7">
    <source>
        <dbReference type="HAMAP-Rule" id="MF_01895"/>
    </source>
</evidence>
<dbReference type="Pfam" id="PF17876">
    <property type="entry name" value="CSD2"/>
    <property type="match status" value="1"/>
</dbReference>
<dbReference type="eggNOG" id="COG0557">
    <property type="taxonomic scope" value="Bacteria"/>
</dbReference>
<gene>
    <name evidence="7" type="primary">rnr</name>
    <name evidence="9" type="ORF">HYPDE_35208</name>
</gene>
<sequence>MRLALSTRTSDNDIGIGDRVLAKLTKLPRGSGGASYEATPIKKLPKDKRRLLGIFRASKRGGGTIEPIDRKELKSWPILPDDAGGAGDGDLVRFELVRRGRFATPRAEIVESLGNPDDQRQISLIAIHAHGIPEDFPESVLKECETLSPPTMDGRADLRAIPLLTIDPVDARDHDDAVHAESDSDPKNEGGFIVTVAIADVAHYIRPGSKIDREAQLRGNSVYFPDRVVPMLPEKISNDLCSLREGEERACLAVHMVFDRHGEKRRHKFVRAMMRSAAKLSYQEAQTAIDGQPSEKCEPLMDRALKPLWAAYKAVAVARDKRGPLDLDLPERRIVLDDKGQVAQVVTPERLEAHRLIEEFMIQANVAAAETLEEKRLPLVYRVHDAPSAEKLKGLRDFLETLDMKVPHAGALRPEAFNKVLEQAKSLPVPDLISEVILRSQSQAEYAPKNIGHFGLNLVRYAHFTSPIRRYADLIVHRALIRALGLGPDGLTDEEIPRLASVAKTISDTERRAMSAERETTDRLIAAHLADRVGATFPARIAGVTRSGLFVRLEDTGADGYIPISSLGDDYYHHIEGAHALVGARTGAGYRLGDTVEVRLLEAIPSAGALRFEMLTPATRGNFGALRAGSRGLPRKRFGKFQRRR</sequence>
<organism evidence="9 10">
    <name type="scientific">Hyphomicrobium denitrificans 1NES1</name>
    <dbReference type="NCBI Taxonomy" id="670307"/>
    <lineage>
        <taxon>Bacteria</taxon>
        <taxon>Pseudomonadati</taxon>
        <taxon>Pseudomonadota</taxon>
        <taxon>Alphaproteobacteria</taxon>
        <taxon>Hyphomicrobiales</taxon>
        <taxon>Hyphomicrobiaceae</taxon>
        <taxon>Hyphomicrobium</taxon>
    </lineage>
</organism>
<dbReference type="EC" id="3.1.13.1" evidence="7"/>
<dbReference type="InterPro" id="IPR003029">
    <property type="entry name" value="S1_domain"/>
</dbReference>
<keyword evidence="4 7" id="KW-0378">Hydrolase</keyword>
<proteinExistence type="inferred from homology"/>
<dbReference type="InterPro" id="IPR001900">
    <property type="entry name" value="RNase_II/R"/>
</dbReference>
<dbReference type="KEGG" id="hdt:HYPDE_35208"/>
<dbReference type="PROSITE" id="PS50126">
    <property type="entry name" value="S1"/>
    <property type="match status" value="1"/>
</dbReference>
<keyword evidence="5 7" id="KW-0269">Exonuclease</keyword>
<dbReference type="CDD" id="cd04471">
    <property type="entry name" value="S1_RNase_R"/>
    <property type="match status" value="1"/>
</dbReference>
<dbReference type="NCBIfam" id="TIGR02063">
    <property type="entry name" value="RNase_R"/>
    <property type="match status" value="1"/>
</dbReference>
<dbReference type="Proteomes" id="UP000005952">
    <property type="component" value="Chromosome"/>
</dbReference>
<dbReference type="EMBL" id="CP005587">
    <property type="protein sequence ID" value="AGK58713.1"/>
    <property type="molecule type" value="Genomic_DNA"/>
</dbReference>
<accession>N0B6R4</accession>
<dbReference type="PANTHER" id="PTHR23355:SF9">
    <property type="entry name" value="DIS3-LIKE EXONUCLEASE 2"/>
    <property type="match status" value="1"/>
</dbReference>
<dbReference type="GO" id="GO:0005829">
    <property type="term" value="C:cytosol"/>
    <property type="evidence" value="ECO:0007669"/>
    <property type="project" value="TreeGrafter"/>
</dbReference>
<evidence type="ECO:0000256" key="2">
    <source>
        <dbReference type="ARBA" id="ARBA00022490"/>
    </source>
</evidence>
<dbReference type="InterPro" id="IPR004476">
    <property type="entry name" value="RNase_II/RNase_R"/>
</dbReference>
<dbReference type="PANTHER" id="PTHR23355">
    <property type="entry name" value="RIBONUCLEASE"/>
    <property type="match status" value="1"/>
</dbReference>
<dbReference type="AlphaFoldDB" id="N0B6R4"/>
<dbReference type="NCBIfam" id="TIGR00358">
    <property type="entry name" value="3_prime_RNase"/>
    <property type="match status" value="1"/>
</dbReference>
<dbReference type="Pfam" id="PF00575">
    <property type="entry name" value="S1"/>
    <property type="match status" value="1"/>
</dbReference>
<dbReference type="GO" id="GO:0003723">
    <property type="term" value="F:RNA binding"/>
    <property type="evidence" value="ECO:0007669"/>
    <property type="project" value="UniProtKB-UniRule"/>
</dbReference>
<dbReference type="PROSITE" id="PS01175">
    <property type="entry name" value="RIBONUCLEASE_II"/>
    <property type="match status" value="1"/>
</dbReference>
<reference evidence="9 10" key="1">
    <citation type="journal article" date="2013" name="Genome Announc.">
        <title>Genome sequences for three denitrifying bacterial strains isolated from a uranium- and nitrate-contaminated subsurface environment.</title>
        <authorList>
            <person name="Venkatramanan R."/>
            <person name="Prakash O."/>
            <person name="Woyke T."/>
            <person name="Chain P."/>
            <person name="Goodwin L.A."/>
            <person name="Watson D."/>
            <person name="Brooks S."/>
            <person name="Kostka J.E."/>
            <person name="Green S.J."/>
        </authorList>
    </citation>
    <scope>NUCLEOTIDE SEQUENCE [LARGE SCALE GENOMIC DNA]</scope>
    <source>
        <strain evidence="9 10">1NES1</strain>
    </source>
</reference>
<dbReference type="SMART" id="SM00955">
    <property type="entry name" value="RNB"/>
    <property type="match status" value="1"/>
</dbReference>
<comment type="catalytic activity">
    <reaction evidence="1 7">
        <text>Exonucleolytic cleavage in the 3'- to 5'-direction to yield nucleoside 5'-phosphates.</text>
        <dbReference type="EC" id="3.1.13.1"/>
    </reaction>
</comment>
<dbReference type="InterPro" id="IPR012340">
    <property type="entry name" value="NA-bd_OB-fold"/>
</dbReference>
<dbReference type="HOGENOM" id="CLU_002333_7_1_5"/>
<dbReference type="InterPro" id="IPR040476">
    <property type="entry name" value="CSD2"/>
</dbReference>
<evidence type="ECO:0000313" key="10">
    <source>
        <dbReference type="Proteomes" id="UP000005952"/>
    </source>
</evidence>
<dbReference type="InterPro" id="IPR050180">
    <property type="entry name" value="RNR_Ribonuclease"/>
</dbReference>
<keyword evidence="2 7" id="KW-0963">Cytoplasm</keyword>
<dbReference type="GO" id="GO:0006402">
    <property type="term" value="P:mRNA catabolic process"/>
    <property type="evidence" value="ECO:0007669"/>
    <property type="project" value="TreeGrafter"/>
</dbReference>
<dbReference type="GO" id="GO:0008859">
    <property type="term" value="F:exoribonuclease II activity"/>
    <property type="evidence" value="ECO:0007669"/>
    <property type="project" value="UniProtKB-UniRule"/>
</dbReference>
<evidence type="ECO:0000313" key="9">
    <source>
        <dbReference type="EMBL" id="AGK58713.1"/>
    </source>
</evidence>
<protein>
    <recommendedName>
        <fullName evidence="7">Ribonuclease R</fullName>
        <shortName evidence="7">RNase R</shortName>
        <ecNumber evidence="7">3.1.13.1</ecNumber>
    </recommendedName>
</protein>
<dbReference type="STRING" id="670307.HYPDE_35208"/>
<evidence type="ECO:0000259" key="8">
    <source>
        <dbReference type="PROSITE" id="PS50126"/>
    </source>
</evidence>
<name>N0B6R4_9HYPH</name>
<dbReference type="SMART" id="SM00316">
    <property type="entry name" value="S1"/>
    <property type="match status" value="1"/>
</dbReference>
<dbReference type="Pfam" id="PF00773">
    <property type="entry name" value="RNB"/>
    <property type="match status" value="1"/>
</dbReference>
<dbReference type="InterPro" id="IPR011805">
    <property type="entry name" value="RNase_R"/>
</dbReference>
<dbReference type="SUPFAM" id="SSF50249">
    <property type="entry name" value="Nucleic acid-binding proteins"/>
    <property type="match status" value="2"/>
</dbReference>